<organism evidence="1 2">
    <name type="scientific">Nocardia arthritidis</name>
    <dbReference type="NCBI Taxonomy" id="228602"/>
    <lineage>
        <taxon>Bacteria</taxon>
        <taxon>Bacillati</taxon>
        <taxon>Actinomycetota</taxon>
        <taxon>Actinomycetes</taxon>
        <taxon>Mycobacteriales</taxon>
        <taxon>Nocardiaceae</taxon>
        <taxon>Nocardia</taxon>
    </lineage>
</organism>
<gene>
    <name evidence="1" type="ORF">F5544_08990</name>
</gene>
<keyword evidence="2" id="KW-1185">Reference proteome</keyword>
<reference evidence="1 2" key="1">
    <citation type="journal article" date="2019" name="ACS Chem. Biol.">
        <title>Identification and Mobilization of a Cryptic Antibiotic Biosynthesis Gene Locus from a Human-Pathogenic Nocardia Isolate.</title>
        <authorList>
            <person name="Herisse M."/>
            <person name="Ishida K."/>
            <person name="Porter J.L."/>
            <person name="Howden B."/>
            <person name="Hertweck C."/>
            <person name="Stinear T.P."/>
            <person name="Pidot S.J."/>
        </authorList>
    </citation>
    <scope>NUCLEOTIDE SEQUENCE [LARGE SCALE GENOMIC DNA]</scope>
    <source>
        <strain evidence="1 2">AUSMDU00012717</strain>
    </source>
</reference>
<protein>
    <submittedName>
        <fullName evidence="1">Uncharacterized protein</fullName>
    </submittedName>
</protein>
<evidence type="ECO:0000313" key="1">
    <source>
        <dbReference type="EMBL" id="QIS09699.1"/>
    </source>
</evidence>
<name>A0A6G9Y900_9NOCA</name>
<proteinExistence type="predicted"/>
<evidence type="ECO:0000313" key="2">
    <source>
        <dbReference type="Proteomes" id="UP000503540"/>
    </source>
</evidence>
<accession>A0A6G9Y900</accession>
<dbReference type="RefSeq" id="WP_167472770.1">
    <property type="nucleotide sequence ID" value="NZ_CP046172.1"/>
</dbReference>
<dbReference type="Proteomes" id="UP000503540">
    <property type="component" value="Chromosome"/>
</dbReference>
<sequence length="52" mass="5710">MEALLELSPRFVSSDTVETDIEFSGPYDLHRANACRESAYCVYGTDACFGTA</sequence>
<dbReference type="KEGG" id="nah:F5544_08990"/>
<dbReference type="EMBL" id="CP046172">
    <property type="protein sequence ID" value="QIS09699.1"/>
    <property type="molecule type" value="Genomic_DNA"/>
</dbReference>
<dbReference type="AlphaFoldDB" id="A0A6G9Y900"/>